<reference evidence="3" key="1">
    <citation type="submission" date="2007-10" db="EMBL/GenBank/DDBJ databases">
        <title>Complete genome of Alkaliphilus oremlandii OhILAs.</title>
        <authorList>
            <person name="Copeland A."/>
            <person name="Lucas S."/>
            <person name="Lapidus A."/>
            <person name="Barry K."/>
            <person name="Detter J.C."/>
            <person name="Glavina del Rio T."/>
            <person name="Hammon N."/>
            <person name="Israni S."/>
            <person name="Dalin E."/>
            <person name="Tice H."/>
            <person name="Pitluck S."/>
            <person name="Chain P."/>
            <person name="Malfatti S."/>
            <person name="Shin M."/>
            <person name="Vergez L."/>
            <person name="Schmutz J."/>
            <person name="Larimer F."/>
            <person name="Land M."/>
            <person name="Hauser L."/>
            <person name="Kyrpides N."/>
            <person name="Mikhailova N."/>
            <person name="Stolz J.F."/>
            <person name="Dawson A."/>
            <person name="Fisher E."/>
            <person name="Crable B."/>
            <person name="Perera E."/>
            <person name="Lisak J."/>
            <person name="Ranganathan M."/>
            <person name="Basu P."/>
            <person name="Richardson P."/>
        </authorList>
    </citation>
    <scope>NUCLEOTIDE SEQUENCE [LARGE SCALE GENOMIC DNA]</scope>
    <source>
        <strain evidence="3">OhILAs</strain>
    </source>
</reference>
<dbReference type="HOGENOM" id="CLU_091970_3_0_9"/>
<feature type="transmembrane region" description="Helical" evidence="1">
    <location>
        <begin position="48"/>
        <end position="69"/>
    </location>
</feature>
<name>A8MFY5_ALKOO</name>
<dbReference type="InterPro" id="IPR010718">
    <property type="entry name" value="DUF1294"/>
</dbReference>
<evidence type="ECO:0008006" key="4">
    <source>
        <dbReference type="Google" id="ProtNLM"/>
    </source>
</evidence>
<dbReference type="Pfam" id="PF06961">
    <property type="entry name" value="DUF1294"/>
    <property type="match status" value="1"/>
</dbReference>
<evidence type="ECO:0000313" key="3">
    <source>
        <dbReference type="Proteomes" id="UP000000269"/>
    </source>
</evidence>
<dbReference type="eggNOG" id="COG3326">
    <property type="taxonomic scope" value="Bacteria"/>
</dbReference>
<dbReference type="Proteomes" id="UP000000269">
    <property type="component" value="Chromosome"/>
</dbReference>
<sequence length="100" mass="11657">MVSKIFFSYSRGEQLFFTYLVLINLIGFILMGLDKYKAKKEQWRIQELTLMTISLLGGSSGVMMGMIIFKHKINKKKFFIGVPLLHLFNAIVNRVVIYYL</sequence>
<gene>
    <name evidence="2" type="ordered locus">Clos_0976</name>
</gene>
<dbReference type="RefSeq" id="WP_012158835.1">
    <property type="nucleotide sequence ID" value="NC_009922.1"/>
</dbReference>
<keyword evidence="3" id="KW-1185">Reference proteome</keyword>
<protein>
    <recommendedName>
        <fullName evidence="4">DUF1294 domain-containing protein</fullName>
    </recommendedName>
</protein>
<feature type="transmembrane region" description="Helical" evidence="1">
    <location>
        <begin position="78"/>
        <end position="99"/>
    </location>
</feature>
<dbReference type="KEGG" id="aoe:Clos_0976"/>
<dbReference type="OrthoDB" id="1698854at2"/>
<dbReference type="AlphaFoldDB" id="A8MFY5"/>
<dbReference type="EMBL" id="CP000853">
    <property type="protein sequence ID" value="ABW18523.1"/>
    <property type="molecule type" value="Genomic_DNA"/>
</dbReference>
<keyword evidence="1" id="KW-0812">Transmembrane</keyword>
<proteinExistence type="predicted"/>
<keyword evidence="1" id="KW-0472">Membrane</keyword>
<feature type="transmembrane region" description="Helical" evidence="1">
    <location>
        <begin position="15"/>
        <end position="33"/>
    </location>
</feature>
<evidence type="ECO:0000313" key="2">
    <source>
        <dbReference type="EMBL" id="ABW18523.1"/>
    </source>
</evidence>
<accession>A8MFY5</accession>
<keyword evidence="1" id="KW-1133">Transmembrane helix</keyword>
<dbReference type="STRING" id="350688.Clos_0976"/>
<evidence type="ECO:0000256" key="1">
    <source>
        <dbReference type="SAM" id="Phobius"/>
    </source>
</evidence>
<organism evidence="2 3">
    <name type="scientific">Alkaliphilus oremlandii (strain OhILAs)</name>
    <name type="common">Clostridium oremlandii (strain OhILAs)</name>
    <dbReference type="NCBI Taxonomy" id="350688"/>
    <lineage>
        <taxon>Bacteria</taxon>
        <taxon>Bacillati</taxon>
        <taxon>Bacillota</taxon>
        <taxon>Clostridia</taxon>
        <taxon>Peptostreptococcales</taxon>
        <taxon>Natronincolaceae</taxon>
        <taxon>Alkaliphilus</taxon>
    </lineage>
</organism>